<gene>
    <name evidence="7" type="ORF">E3W66_00955</name>
</gene>
<evidence type="ECO:0000256" key="1">
    <source>
        <dbReference type="ARBA" id="ARBA00001917"/>
    </source>
</evidence>
<name>A0A4Y8UIN1_9GAMM</name>
<keyword evidence="3" id="KW-0285">Flavoprotein</keyword>
<keyword evidence="4" id="KW-0288">FMN</keyword>
<reference evidence="7 8" key="1">
    <citation type="submission" date="2019-03" db="EMBL/GenBank/DDBJ databases">
        <title>Draft genome of Gammaproteobacteria bacterium LSUCC0057, a member of the SAR92 clade.</title>
        <authorList>
            <person name="Lanclos V.C."/>
            <person name="Doiron C."/>
            <person name="Henson M.W."/>
            <person name="Thrash J.C."/>
        </authorList>
    </citation>
    <scope>NUCLEOTIDE SEQUENCE [LARGE SCALE GENOMIC DNA]</scope>
    <source>
        <strain evidence="7 8">LSUCC0057</strain>
    </source>
</reference>
<dbReference type="EMBL" id="SPIA01000001">
    <property type="protein sequence ID" value="TFH68560.1"/>
    <property type="molecule type" value="Genomic_DNA"/>
</dbReference>
<evidence type="ECO:0000313" key="7">
    <source>
        <dbReference type="EMBL" id="TFH68560.1"/>
    </source>
</evidence>
<dbReference type="PANTHER" id="PTHR43673">
    <property type="entry name" value="NAD(P)H NITROREDUCTASE YDGI-RELATED"/>
    <property type="match status" value="1"/>
</dbReference>
<evidence type="ECO:0000259" key="6">
    <source>
        <dbReference type="Pfam" id="PF00881"/>
    </source>
</evidence>
<evidence type="ECO:0000313" key="8">
    <source>
        <dbReference type="Proteomes" id="UP000298133"/>
    </source>
</evidence>
<dbReference type="InterPro" id="IPR029479">
    <property type="entry name" value="Nitroreductase"/>
</dbReference>
<keyword evidence="8" id="KW-1185">Reference proteome</keyword>
<dbReference type="PANTHER" id="PTHR43673:SF2">
    <property type="entry name" value="NITROREDUCTASE"/>
    <property type="match status" value="1"/>
</dbReference>
<dbReference type="CDD" id="cd02136">
    <property type="entry name" value="PnbA_NfnB-like"/>
    <property type="match status" value="1"/>
</dbReference>
<protein>
    <submittedName>
        <fullName evidence="7">Nitroreductase</fullName>
    </submittedName>
</protein>
<comment type="cofactor">
    <cofactor evidence="1">
        <name>FMN</name>
        <dbReference type="ChEBI" id="CHEBI:58210"/>
    </cofactor>
</comment>
<comment type="similarity">
    <text evidence="2">Belongs to the nitroreductase family.</text>
</comment>
<sequence>MNDHTAQTIITVSQALAARRSIRGFQPREVAPELLEEIFTKANLAPSNCNTQPWHINVVSGAAREKLEAELMAGLMQGAQPQFHFKPGDMDLSGIYKERQYDCAMRYYGTMGIERSDRERRNWLMAKNWQFFGAPHAAFISMPKSMGEVNAIDIGIYLQTLMLLLVEYGLASCPQGALAAFPEPVKAITPIPEGNELIVGLSFGYEAVGEQINNVIMERAPLADTVTFTR</sequence>
<dbReference type="Pfam" id="PF00881">
    <property type="entry name" value="Nitroreductase"/>
    <property type="match status" value="1"/>
</dbReference>
<evidence type="ECO:0000256" key="4">
    <source>
        <dbReference type="ARBA" id="ARBA00022643"/>
    </source>
</evidence>
<feature type="domain" description="Nitroreductase" evidence="6">
    <location>
        <begin position="17"/>
        <end position="205"/>
    </location>
</feature>
<dbReference type="Gene3D" id="3.40.109.10">
    <property type="entry name" value="NADH Oxidase"/>
    <property type="match status" value="1"/>
</dbReference>
<dbReference type="SUPFAM" id="SSF55469">
    <property type="entry name" value="FMN-dependent nitroreductase-like"/>
    <property type="match status" value="1"/>
</dbReference>
<dbReference type="InterPro" id="IPR000415">
    <property type="entry name" value="Nitroreductase-like"/>
</dbReference>
<dbReference type="GO" id="GO:0016491">
    <property type="term" value="F:oxidoreductase activity"/>
    <property type="evidence" value="ECO:0007669"/>
    <property type="project" value="UniProtKB-KW"/>
</dbReference>
<evidence type="ECO:0000256" key="3">
    <source>
        <dbReference type="ARBA" id="ARBA00022630"/>
    </source>
</evidence>
<evidence type="ECO:0000256" key="2">
    <source>
        <dbReference type="ARBA" id="ARBA00007118"/>
    </source>
</evidence>
<accession>A0A4Y8UIN1</accession>
<dbReference type="Proteomes" id="UP000298133">
    <property type="component" value="Unassembled WGS sequence"/>
</dbReference>
<organism evidence="7 8">
    <name type="scientific">Gammaproteobacteria bacterium LSUCC0057</name>
    <dbReference type="NCBI Taxonomy" id="2559237"/>
    <lineage>
        <taxon>Bacteria</taxon>
        <taxon>Pseudomonadati</taxon>
        <taxon>Pseudomonadota</taxon>
        <taxon>Gammaproteobacteria</taxon>
        <taxon>Cellvibrionales</taxon>
        <taxon>Porticoccaceae</taxon>
        <taxon>SAR92 clade</taxon>
    </lineage>
</organism>
<evidence type="ECO:0000256" key="5">
    <source>
        <dbReference type="ARBA" id="ARBA00023002"/>
    </source>
</evidence>
<proteinExistence type="inferred from homology"/>
<keyword evidence="5" id="KW-0560">Oxidoreductase</keyword>
<dbReference type="AlphaFoldDB" id="A0A4Y8UIN1"/>
<dbReference type="OrthoDB" id="9802510at2"/>
<comment type="caution">
    <text evidence="7">The sequence shown here is derived from an EMBL/GenBank/DDBJ whole genome shotgun (WGS) entry which is preliminary data.</text>
</comment>